<proteinExistence type="predicted"/>
<accession>A0A937L3C0</accession>
<organism evidence="1 2">
    <name type="scientific">PS1 clade bacterium</name>
    <dbReference type="NCBI Taxonomy" id="2175152"/>
    <lineage>
        <taxon>Bacteria</taxon>
        <taxon>Pseudomonadati</taxon>
        <taxon>Pseudomonadota</taxon>
        <taxon>Alphaproteobacteria</taxon>
        <taxon>PS1 clade</taxon>
    </lineage>
</organism>
<dbReference type="AlphaFoldDB" id="A0A937L3C0"/>
<reference evidence="1" key="1">
    <citation type="submission" date="2020-10" db="EMBL/GenBank/DDBJ databases">
        <title>Microbiome of the Black Sea water column analyzed by genome centric metagenomics.</title>
        <authorList>
            <person name="Cabello-Yeves P.J."/>
            <person name="Callieri C."/>
            <person name="Picazo A."/>
            <person name="Mehrshad M."/>
            <person name="Haro-Moreno J.M."/>
            <person name="Roda-Garcia J."/>
            <person name="Dzembekova N."/>
            <person name="Slabakova V."/>
            <person name="Slabakova N."/>
            <person name="Moncheva S."/>
            <person name="Rodriguez-Valera F."/>
        </authorList>
    </citation>
    <scope>NUCLEOTIDE SEQUENCE</scope>
    <source>
        <strain evidence="1">BS307-5m-G5</strain>
    </source>
</reference>
<gene>
    <name evidence="1" type="ORF">ISQ19_01665</name>
</gene>
<dbReference type="Pfam" id="PF07103">
    <property type="entry name" value="DUF1365"/>
    <property type="match status" value="1"/>
</dbReference>
<sequence>MPAGDNALYVGEVRHARYRPRAHRFTYRVFSAFVDIDDLDADALGLKLLSVDKFNLFSIRRRDHGAKDGSALRPFIESLLAEVGLGAPERIHILCYLRMFGFAFNPLTVYYCRSNNKLTAMVYEVRNTFGDDHIYVVPFRGDHKDKPLLHVRDKLMHVSPFIGMQATYHFSAEAPDEQLRLVIRETQDNAPLLVASFVGARRALTDATLFKAFLRHPLMTVKVLVAIHYEAGKLFIKGVPFIKRPEPPQSRHSV</sequence>
<dbReference type="PANTHER" id="PTHR33973">
    <property type="entry name" value="OS07G0153300 PROTEIN"/>
    <property type="match status" value="1"/>
</dbReference>
<dbReference type="Proteomes" id="UP000785783">
    <property type="component" value="Unassembled WGS sequence"/>
</dbReference>
<dbReference type="InterPro" id="IPR010775">
    <property type="entry name" value="DUF1365"/>
</dbReference>
<comment type="caution">
    <text evidence="1">The sequence shown here is derived from an EMBL/GenBank/DDBJ whole genome shotgun (WGS) entry which is preliminary data.</text>
</comment>
<protein>
    <submittedName>
        <fullName evidence="1">DUF1365 domain-containing protein</fullName>
    </submittedName>
</protein>
<dbReference type="PANTHER" id="PTHR33973:SF4">
    <property type="entry name" value="OS07G0153300 PROTEIN"/>
    <property type="match status" value="1"/>
</dbReference>
<dbReference type="EMBL" id="JADHOK010000010">
    <property type="protein sequence ID" value="MBL6761384.1"/>
    <property type="molecule type" value="Genomic_DNA"/>
</dbReference>
<evidence type="ECO:0000313" key="2">
    <source>
        <dbReference type="Proteomes" id="UP000785783"/>
    </source>
</evidence>
<name>A0A937L3C0_9PROT</name>
<evidence type="ECO:0000313" key="1">
    <source>
        <dbReference type="EMBL" id="MBL6761384.1"/>
    </source>
</evidence>